<dbReference type="Proteomes" id="UP000682802">
    <property type="component" value="Chromosome 2"/>
</dbReference>
<accession>A0ABX8H140</accession>
<protein>
    <recommendedName>
        <fullName evidence="3">T9SS type A sorting domain-containing protein</fullName>
    </recommendedName>
</protein>
<reference evidence="1 2" key="1">
    <citation type="submission" date="2021-05" db="EMBL/GenBank/DDBJ databases">
        <title>Comparative genomic studies on the polysaccharide-degrading batcterial strains of the Flammeovirga genus.</title>
        <authorList>
            <person name="Zewei F."/>
            <person name="Zheng Z."/>
            <person name="Yu L."/>
            <person name="Ruyue G."/>
            <person name="Yanhong M."/>
            <person name="Yuanyuan C."/>
            <person name="Jingyan G."/>
            <person name="Wenjun H."/>
        </authorList>
    </citation>
    <scope>NUCLEOTIDE SEQUENCE [LARGE SCALE GENOMIC DNA]</scope>
    <source>
        <strain evidence="1 2">YS10</strain>
    </source>
</reference>
<evidence type="ECO:0008006" key="3">
    <source>
        <dbReference type="Google" id="ProtNLM"/>
    </source>
</evidence>
<keyword evidence="2" id="KW-1185">Reference proteome</keyword>
<evidence type="ECO:0000313" key="1">
    <source>
        <dbReference type="EMBL" id="QWG09408.1"/>
    </source>
</evidence>
<dbReference type="EMBL" id="CP076129">
    <property type="protein sequence ID" value="QWG09408.1"/>
    <property type="molecule type" value="Genomic_DNA"/>
</dbReference>
<proteinExistence type="predicted"/>
<name>A0ABX8H140_9BACT</name>
<organism evidence="1 2">
    <name type="scientific">Flammeovirga kamogawensis</name>
    <dbReference type="NCBI Taxonomy" id="373891"/>
    <lineage>
        <taxon>Bacteria</taxon>
        <taxon>Pseudomonadati</taxon>
        <taxon>Bacteroidota</taxon>
        <taxon>Cytophagia</taxon>
        <taxon>Cytophagales</taxon>
        <taxon>Flammeovirgaceae</taxon>
        <taxon>Flammeovirga</taxon>
    </lineage>
</organism>
<dbReference type="RefSeq" id="WP_144076083.1">
    <property type="nucleotide sequence ID" value="NZ_CP076129.1"/>
</dbReference>
<evidence type="ECO:0000313" key="2">
    <source>
        <dbReference type="Proteomes" id="UP000682802"/>
    </source>
</evidence>
<sequence>MNKHLLNYIVLFAFLFFTTTLNTLASSTFILNTNSTFESYADWSNNGNWILKNGDSSQGYPTDDDIITTSDSYGGYDNLNINFDLRNYHPNLTLSPIKYTFTLNLKSEGVCTFNFNISGKQVTISTESGSNLIINNDLVFGQSGNIITAGGKVIVIGKVTMNNSNQKITINEGGELIVRKDLQLYNSQALVEVSGNLTVNGNTAANNSGSKIYIKESGIMDIDQTVTSSNGGKIYFEVCGILRIHGNLDITGTFDLHTCDEGVVEIDGDFIFNCNGDSNITGDGNINVGGECHDCSSGSNSTICDDVDLPVSLLFFKGEQTPEGHLLLWSTASETNSSHFDVEVSSDRRNWTVVGSVEAAGNSNVQLDYEFLDDYKEGQYYRLAQYDLDNAVEYFGVVTFSENDNATFTVFVYPTETRNGEQLVIEMTGVNANEPVVGIFYDLNGKILSQAVLSKDVEGNVVTTVNVPTTTKGINLLKVSNGYNTKTAKIIIN</sequence>
<gene>
    <name evidence="1" type="ORF">KM029_22640</name>
</gene>